<feature type="transmembrane region" description="Helical" evidence="2">
    <location>
        <begin position="28"/>
        <end position="48"/>
    </location>
</feature>
<keyword evidence="2" id="KW-1133">Transmembrane helix</keyword>
<gene>
    <name evidence="3" type="ORF">QB898_13040</name>
</gene>
<organism evidence="3 4">
    <name type="scientific">Ottowia cancrivicina</name>
    <dbReference type="NCBI Taxonomy" id="3040346"/>
    <lineage>
        <taxon>Bacteria</taxon>
        <taxon>Pseudomonadati</taxon>
        <taxon>Pseudomonadota</taxon>
        <taxon>Betaproteobacteria</taxon>
        <taxon>Burkholderiales</taxon>
        <taxon>Comamonadaceae</taxon>
        <taxon>Ottowia</taxon>
    </lineage>
</organism>
<evidence type="ECO:0000313" key="3">
    <source>
        <dbReference type="EMBL" id="MDG9700610.1"/>
    </source>
</evidence>
<feature type="non-terminal residue" evidence="3">
    <location>
        <position position="1"/>
    </location>
</feature>
<name>A0AAW6RM32_9BURK</name>
<dbReference type="AlphaFoldDB" id="A0AAW6RM32"/>
<comment type="caution">
    <text evidence="3">The sequence shown here is derived from an EMBL/GenBank/DDBJ whole genome shotgun (WGS) entry which is preliminary data.</text>
</comment>
<sequence>EAAGLSASLPIDAAAALPGMAEAAGVPVAAWTFMALLIAGGLLSTIALSRAGIRLFWAPQGRPAPRLRVIETMPIAALLLVTVVMVWQAQPVMQFAHWAAQGLHEPRNYINTVIGTRPVPSPGETDGASEELGGQALPENAPAPAEEAQP</sequence>
<proteinExistence type="predicted"/>
<dbReference type="EMBL" id="JARVII010000068">
    <property type="protein sequence ID" value="MDG9700610.1"/>
    <property type="molecule type" value="Genomic_DNA"/>
</dbReference>
<feature type="transmembrane region" description="Helical" evidence="2">
    <location>
        <begin position="69"/>
        <end position="87"/>
    </location>
</feature>
<keyword evidence="4" id="KW-1185">Reference proteome</keyword>
<keyword evidence="2" id="KW-0472">Membrane</keyword>
<feature type="compositionally biased region" description="Low complexity" evidence="1">
    <location>
        <begin position="136"/>
        <end position="150"/>
    </location>
</feature>
<reference evidence="3 4" key="1">
    <citation type="submission" date="2023-04" db="EMBL/GenBank/DDBJ databases">
        <title>Ottowia paracancer sp. nov., isolated from human stomach.</title>
        <authorList>
            <person name="Song Y."/>
        </authorList>
    </citation>
    <scope>NUCLEOTIDE SEQUENCE [LARGE SCALE GENOMIC DNA]</scope>
    <source>
        <strain evidence="3 4">10c7w1</strain>
    </source>
</reference>
<evidence type="ECO:0008006" key="5">
    <source>
        <dbReference type="Google" id="ProtNLM"/>
    </source>
</evidence>
<evidence type="ECO:0000256" key="1">
    <source>
        <dbReference type="SAM" id="MobiDB-lite"/>
    </source>
</evidence>
<accession>A0AAW6RM32</accession>
<dbReference type="Proteomes" id="UP001237156">
    <property type="component" value="Unassembled WGS sequence"/>
</dbReference>
<evidence type="ECO:0000313" key="4">
    <source>
        <dbReference type="Proteomes" id="UP001237156"/>
    </source>
</evidence>
<keyword evidence="2" id="KW-0812">Transmembrane</keyword>
<feature type="region of interest" description="Disordered" evidence="1">
    <location>
        <begin position="115"/>
        <end position="150"/>
    </location>
</feature>
<protein>
    <recommendedName>
        <fullName evidence="5">Monovalent cation/H+ antiporter subunit D</fullName>
    </recommendedName>
</protein>
<evidence type="ECO:0000256" key="2">
    <source>
        <dbReference type="SAM" id="Phobius"/>
    </source>
</evidence>